<dbReference type="PROSITE" id="PS50109">
    <property type="entry name" value="HIS_KIN"/>
    <property type="match status" value="1"/>
</dbReference>
<evidence type="ECO:0000256" key="3">
    <source>
        <dbReference type="ARBA" id="ARBA00022679"/>
    </source>
</evidence>
<reference evidence="9" key="1">
    <citation type="submission" date="2017-10" db="EMBL/GenBank/DDBJ databases">
        <authorList>
            <person name="Toshchakov S.V."/>
            <person name="Goeva M.A."/>
        </authorList>
    </citation>
    <scope>NUCLEOTIDE SEQUENCE [LARGE SCALE GENOMIC DNA]</scope>
    <source>
        <strain evidence="9">JR1/69-1-13</strain>
    </source>
</reference>
<evidence type="ECO:0000313" key="8">
    <source>
        <dbReference type="EMBL" id="PWC29779.1"/>
    </source>
</evidence>
<dbReference type="PANTHER" id="PTHR43711:SF1">
    <property type="entry name" value="HISTIDINE KINASE 1"/>
    <property type="match status" value="1"/>
</dbReference>
<dbReference type="GO" id="GO:0000160">
    <property type="term" value="P:phosphorelay signal transduction system"/>
    <property type="evidence" value="ECO:0007669"/>
    <property type="project" value="UniProtKB-KW"/>
</dbReference>
<dbReference type="SUPFAM" id="SSF55874">
    <property type="entry name" value="ATPase domain of HSP90 chaperone/DNA topoisomerase II/histidine kinase"/>
    <property type="match status" value="1"/>
</dbReference>
<dbReference type="GO" id="GO:0004673">
    <property type="term" value="F:protein histidine kinase activity"/>
    <property type="evidence" value="ECO:0007669"/>
    <property type="project" value="UniProtKB-EC"/>
</dbReference>
<name>A0A2U1V789_9PROT</name>
<keyword evidence="4" id="KW-0418">Kinase</keyword>
<keyword evidence="6" id="KW-1133">Transmembrane helix</keyword>
<keyword evidence="6" id="KW-0472">Membrane</keyword>
<evidence type="ECO:0000313" key="9">
    <source>
        <dbReference type="Proteomes" id="UP000245048"/>
    </source>
</evidence>
<dbReference type="AlphaFoldDB" id="A0A2U1V789"/>
<dbReference type="PANTHER" id="PTHR43711">
    <property type="entry name" value="TWO-COMPONENT HISTIDINE KINASE"/>
    <property type="match status" value="1"/>
</dbReference>
<dbReference type="EC" id="2.7.13.3" evidence="2"/>
<dbReference type="SMART" id="SM00387">
    <property type="entry name" value="HATPase_c"/>
    <property type="match status" value="1"/>
</dbReference>
<organism evidence="8 9">
    <name type="scientific">Teichococcus aestuarii</name>
    <dbReference type="NCBI Taxonomy" id="568898"/>
    <lineage>
        <taxon>Bacteria</taxon>
        <taxon>Pseudomonadati</taxon>
        <taxon>Pseudomonadota</taxon>
        <taxon>Alphaproteobacteria</taxon>
        <taxon>Acetobacterales</taxon>
        <taxon>Roseomonadaceae</taxon>
        <taxon>Roseomonas</taxon>
    </lineage>
</organism>
<dbReference type="Proteomes" id="UP000245048">
    <property type="component" value="Unassembled WGS sequence"/>
</dbReference>
<proteinExistence type="predicted"/>
<gene>
    <name evidence="8" type="ORF">CR165_07585</name>
</gene>
<dbReference type="OrthoDB" id="7283279at2"/>
<evidence type="ECO:0000256" key="6">
    <source>
        <dbReference type="SAM" id="Phobius"/>
    </source>
</evidence>
<evidence type="ECO:0000259" key="7">
    <source>
        <dbReference type="PROSITE" id="PS50109"/>
    </source>
</evidence>
<keyword evidence="9" id="KW-1185">Reference proteome</keyword>
<comment type="catalytic activity">
    <reaction evidence="1">
        <text>ATP + protein L-histidine = ADP + protein N-phospho-L-histidine.</text>
        <dbReference type="EC" id="2.7.13.3"/>
    </reaction>
</comment>
<accession>A0A2U1V789</accession>
<evidence type="ECO:0000256" key="1">
    <source>
        <dbReference type="ARBA" id="ARBA00000085"/>
    </source>
</evidence>
<dbReference type="RefSeq" id="WP_109516350.1">
    <property type="nucleotide sequence ID" value="NZ_PDOA01000003.1"/>
</dbReference>
<dbReference type="InterPro" id="IPR050736">
    <property type="entry name" value="Sensor_HK_Regulatory"/>
</dbReference>
<keyword evidence="5" id="KW-0902">Two-component regulatory system</keyword>
<dbReference type="InterPro" id="IPR036890">
    <property type="entry name" value="HATPase_C_sf"/>
</dbReference>
<evidence type="ECO:0000256" key="5">
    <source>
        <dbReference type="ARBA" id="ARBA00023012"/>
    </source>
</evidence>
<protein>
    <recommendedName>
        <fullName evidence="2">histidine kinase</fullName>
        <ecNumber evidence="2">2.7.13.3</ecNumber>
    </recommendedName>
</protein>
<dbReference type="InterPro" id="IPR003594">
    <property type="entry name" value="HATPase_dom"/>
</dbReference>
<dbReference type="EMBL" id="PDOA01000003">
    <property type="protein sequence ID" value="PWC29779.1"/>
    <property type="molecule type" value="Genomic_DNA"/>
</dbReference>
<feature type="transmembrane region" description="Helical" evidence="6">
    <location>
        <begin position="6"/>
        <end position="23"/>
    </location>
</feature>
<feature type="domain" description="Histidine kinase" evidence="7">
    <location>
        <begin position="84"/>
        <end position="246"/>
    </location>
</feature>
<evidence type="ECO:0000256" key="4">
    <source>
        <dbReference type="ARBA" id="ARBA00022777"/>
    </source>
</evidence>
<evidence type="ECO:0000256" key="2">
    <source>
        <dbReference type="ARBA" id="ARBA00012438"/>
    </source>
</evidence>
<dbReference type="Gene3D" id="3.30.565.10">
    <property type="entry name" value="Histidine kinase-like ATPase, C-terminal domain"/>
    <property type="match status" value="1"/>
</dbReference>
<dbReference type="Pfam" id="PF02518">
    <property type="entry name" value="HATPase_c"/>
    <property type="match status" value="1"/>
</dbReference>
<keyword evidence="6" id="KW-0812">Transmembrane</keyword>
<comment type="caution">
    <text evidence="8">The sequence shown here is derived from an EMBL/GenBank/DDBJ whole genome shotgun (WGS) entry which is preliminary data.</text>
</comment>
<keyword evidence="3" id="KW-0808">Transferase</keyword>
<sequence length="297" mass="31306">MATFSLIVLMGLLSGVGLLLFMAERERHRAQRRVIEMEQEVAQRTRHLDLFAQELHTLGLSLLGQSPQLAQGGAEGHARALLCLAADVHDLAASTAAPRRLREECVSLAPLLREVIEQVSLAMAPGTRQWRVAPDLAALILRADRRALRGALLQVLTRAIRHTREGDPIILQLVQAEETLTILVEDEGAGLAAGDLGQSAAGDGTRGLALGLLVARQLLRAHEGELTVEAVQGIGARTWMTLPRRCLLHIAQDGPPGTPAVLLPAPAGTDVAPAGNAPEAVQAGTGRAALPLQAGGG</sequence>
<dbReference type="InterPro" id="IPR005467">
    <property type="entry name" value="His_kinase_dom"/>
</dbReference>